<organism evidence="2 3">
    <name type="scientific">Pseudoalteromonas peptidolytica F12-50-A1</name>
    <dbReference type="NCBI Taxonomy" id="1315280"/>
    <lineage>
        <taxon>Bacteria</taxon>
        <taxon>Pseudomonadati</taxon>
        <taxon>Pseudomonadota</taxon>
        <taxon>Gammaproteobacteria</taxon>
        <taxon>Alteromonadales</taxon>
        <taxon>Pseudoalteromonadaceae</taxon>
        <taxon>Pseudoalteromonas</taxon>
    </lineage>
</organism>
<feature type="domain" description="Phage tail fibre protein N-terminal" evidence="1">
    <location>
        <begin position="2"/>
        <end position="102"/>
    </location>
</feature>
<dbReference type="Proteomes" id="UP000660708">
    <property type="component" value="Unassembled WGS sequence"/>
</dbReference>
<accession>A0A8I0T6B3</accession>
<protein>
    <recommendedName>
        <fullName evidence="1">Phage tail fibre protein N-terminal domain-containing protein</fullName>
    </recommendedName>
</protein>
<gene>
    <name evidence="2" type="ORF">PPEP_a4035</name>
</gene>
<proteinExistence type="predicted"/>
<dbReference type="RefSeq" id="WP_147389615.1">
    <property type="nucleotide sequence ID" value="NZ_AQHF01000025.1"/>
</dbReference>
<keyword evidence="3" id="KW-1185">Reference proteome</keyword>
<name>A0A8I0T6B3_9GAMM</name>
<evidence type="ECO:0000259" key="1">
    <source>
        <dbReference type="Pfam" id="PF12571"/>
    </source>
</evidence>
<dbReference type="EMBL" id="AQHF01000025">
    <property type="protein sequence ID" value="MBE0347044.1"/>
    <property type="molecule type" value="Genomic_DNA"/>
</dbReference>
<reference evidence="2 3" key="1">
    <citation type="submission" date="2015-06" db="EMBL/GenBank/DDBJ databases">
        <title>Genome sequence of Pseudoalteromonas peptidolytica.</title>
        <authorList>
            <person name="Xie B.-B."/>
            <person name="Rong J.-C."/>
            <person name="Qin Q.-L."/>
            <person name="Zhang Y.-Z."/>
        </authorList>
    </citation>
    <scope>NUCLEOTIDE SEQUENCE [LARGE SCALE GENOMIC DNA]</scope>
    <source>
        <strain evidence="2 3">F12-50-A1</strain>
    </source>
</reference>
<dbReference type="InterPro" id="IPR022225">
    <property type="entry name" value="Phage_tail_fibre_N"/>
</dbReference>
<evidence type="ECO:0000313" key="3">
    <source>
        <dbReference type="Proteomes" id="UP000660708"/>
    </source>
</evidence>
<evidence type="ECO:0000313" key="2">
    <source>
        <dbReference type="EMBL" id="MBE0347044.1"/>
    </source>
</evidence>
<dbReference type="AlphaFoldDB" id="A0A8I0T6B3"/>
<sequence>MEHFTPLITQAGLNAAVNAKANGFTIDISAIAVGTAGYAPSRSQTQLQQEKNRVVIAGGQVVGDGQFHLTGHFQDDEEYAVREVGFYLADGTLFAVWSHPQNVLFYQTPIAQIIQGFDLLLSAVPAEAVTINTTGDLRLFYAAEFLDMLMAQTQQINAHIQANHRQIQFNDRLLQLGV</sequence>
<comment type="caution">
    <text evidence="2">The sequence shown here is derived from an EMBL/GenBank/DDBJ whole genome shotgun (WGS) entry which is preliminary data.</text>
</comment>
<dbReference type="Pfam" id="PF12571">
    <property type="entry name" value="Phage_tail_fib"/>
    <property type="match status" value="1"/>
</dbReference>